<comment type="caution">
    <text evidence="1">The sequence shown here is derived from an EMBL/GenBank/DDBJ whole genome shotgun (WGS) entry which is preliminary data.</text>
</comment>
<dbReference type="STRING" id="1618387.UW44_C0008G0037"/>
<protein>
    <submittedName>
        <fullName evidence="1">Uncharacterized protein</fullName>
    </submittedName>
</protein>
<proteinExistence type="predicted"/>
<name>A0A0G1HXP9_9BACT</name>
<dbReference type="EMBL" id="LCIH01000008">
    <property type="protein sequence ID" value="KKT51715.1"/>
    <property type="molecule type" value="Genomic_DNA"/>
</dbReference>
<evidence type="ECO:0000313" key="1">
    <source>
        <dbReference type="EMBL" id="KKT51715.1"/>
    </source>
</evidence>
<dbReference type="AlphaFoldDB" id="A0A0G1HXP9"/>
<sequence length="167" mass="19214">MSLSNWQEMVKKGIAGEETVTCFVAALDCLLDHIDIPFKVYAEYTNAFLCESFFGEDRRLERTIYRYVLNYSLGSCSLKNISVKRASNPEALRDVIKRAYQGRRHIIIYTGINHVVGLKPINPNIWAMVGNSIPTDEQLYIEEIFPFLYVPPCTQKIRDRTNIFIIG</sequence>
<dbReference type="Proteomes" id="UP000034006">
    <property type="component" value="Unassembled WGS sequence"/>
</dbReference>
<evidence type="ECO:0000313" key="2">
    <source>
        <dbReference type="Proteomes" id="UP000034006"/>
    </source>
</evidence>
<gene>
    <name evidence="1" type="ORF">UW44_C0008G0037</name>
</gene>
<organism evidence="1 2">
    <name type="scientific">Candidatus Collierbacteria bacterium GW2011_GWB2_44_22</name>
    <dbReference type="NCBI Taxonomy" id="1618387"/>
    <lineage>
        <taxon>Bacteria</taxon>
        <taxon>Candidatus Collieribacteriota</taxon>
    </lineage>
</organism>
<reference evidence="1 2" key="1">
    <citation type="journal article" date="2015" name="Nature">
        <title>rRNA introns, odd ribosomes, and small enigmatic genomes across a large radiation of phyla.</title>
        <authorList>
            <person name="Brown C.T."/>
            <person name="Hug L.A."/>
            <person name="Thomas B.C."/>
            <person name="Sharon I."/>
            <person name="Castelle C.J."/>
            <person name="Singh A."/>
            <person name="Wilkins M.J."/>
            <person name="Williams K.H."/>
            <person name="Banfield J.F."/>
        </authorList>
    </citation>
    <scope>NUCLEOTIDE SEQUENCE [LARGE SCALE GENOMIC DNA]</scope>
</reference>
<accession>A0A0G1HXP9</accession>